<comment type="similarity">
    <text evidence="2">Belongs to the glycosyl hydrolase 35 family.</text>
</comment>
<dbReference type="Gene3D" id="2.60.120.260">
    <property type="entry name" value="Galactose-binding domain-like"/>
    <property type="match status" value="1"/>
</dbReference>
<dbReference type="PRINTS" id="PR00742">
    <property type="entry name" value="GLHYDRLASE35"/>
</dbReference>
<protein>
    <recommendedName>
        <fullName evidence="3">beta-galactosidase</fullName>
        <ecNumber evidence="3">3.2.1.23</ecNumber>
    </recommendedName>
</protein>
<dbReference type="GO" id="GO:0004565">
    <property type="term" value="F:beta-galactosidase activity"/>
    <property type="evidence" value="ECO:0007669"/>
    <property type="project" value="UniProtKB-EC"/>
</dbReference>
<dbReference type="Gramene" id="GBG61457">
    <property type="protein sequence ID" value="GBG61457"/>
    <property type="gene ID" value="CBR_g21802"/>
</dbReference>
<gene>
    <name evidence="7" type="ORF">CBR_g21802</name>
</gene>
<dbReference type="PROSITE" id="PS01182">
    <property type="entry name" value="GLYCOSYL_HYDROL_F35"/>
    <property type="match status" value="1"/>
</dbReference>
<dbReference type="Pfam" id="PF01301">
    <property type="entry name" value="Glyco_hydro_35"/>
    <property type="match status" value="1"/>
</dbReference>
<dbReference type="Proteomes" id="UP000265515">
    <property type="component" value="Unassembled WGS sequence"/>
</dbReference>
<evidence type="ECO:0000256" key="1">
    <source>
        <dbReference type="ARBA" id="ARBA00001412"/>
    </source>
</evidence>
<comment type="caution">
    <text evidence="7">The sequence shown here is derived from an EMBL/GenBank/DDBJ whole genome shotgun (WGS) entry which is preliminary data.</text>
</comment>
<sequence>MEHRQKAICLFLGISLFFAGGVLHLCRQHPSKFINEKRTHVGAVRRFRLGEDTFFLDGKPLQIVSGSIHYFRIHPEYWRDRLMRVKALGLNTIQFYVPWNFHEQKRGNVRFDGWQDFPKFCRIAQEVGLLVMLRLGPYVCGEWEFGGFPEWLLTENVELRSSDPAYLRLVDEWWDHLLPEVVPLLYKNGGPIIMVQVENEFGAYRPSKNESQYLKHLVNRAKAALGNDVVIYTTDQPPSITFGSLPGGSVYSAVDFGMYQDSAAAFKIQKDFNAPGPSPPMNTEYYTGWFTCWKDPISITDFSILAKGLIGVFKMNASVSFYMAHGGTNFGYWSGAYGSETKFATDITSYDYDAPIREDGDLRQPKFDGGFQPVLVDI</sequence>
<keyword evidence="8" id="KW-1185">Reference proteome</keyword>
<dbReference type="FunFam" id="3.20.20.80:FF:000115">
    <property type="entry name" value="Beta-galactosidase"/>
    <property type="match status" value="1"/>
</dbReference>
<dbReference type="PANTHER" id="PTHR23421">
    <property type="entry name" value="BETA-GALACTOSIDASE RELATED"/>
    <property type="match status" value="1"/>
</dbReference>
<keyword evidence="4" id="KW-0378">Hydrolase</keyword>
<evidence type="ECO:0000256" key="5">
    <source>
        <dbReference type="ARBA" id="ARBA00023295"/>
    </source>
</evidence>
<evidence type="ECO:0000256" key="4">
    <source>
        <dbReference type="ARBA" id="ARBA00022801"/>
    </source>
</evidence>
<evidence type="ECO:0000313" key="7">
    <source>
        <dbReference type="EMBL" id="GBG61457.1"/>
    </source>
</evidence>
<name>A0A388JUL7_CHABU</name>
<dbReference type="OMA" id="LYMFHEG"/>
<evidence type="ECO:0000313" key="8">
    <source>
        <dbReference type="Proteomes" id="UP000265515"/>
    </source>
</evidence>
<dbReference type="InterPro" id="IPR001944">
    <property type="entry name" value="Glycoside_Hdrlase_35"/>
</dbReference>
<dbReference type="InterPro" id="IPR031330">
    <property type="entry name" value="Gly_Hdrlase_35_cat"/>
</dbReference>
<dbReference type="AlphaFoldDB" id="A0A388JUL7"/>
<dbReference type="GO" id="GO:0005975">
    <property type="term" value="P:carbohydrate metabolic process"/>
    <property type="evidence" value="ECO:0007669"/>
    <property type="project" value="InterPro"/>
</dbReference>
<organism evidence="7 8">
    <name type="scientific">Chara braunii</name>
    <name type="common">Braun's stonewort</name>
    <dbReference type="NCBI Taxonomy" id="69332"/>
    <lineage>
        <taxon>Eukaryota</taxon>
        <taxon>Viridiplantae</taxon>
        <taxon>Streptophyta</taxon>
        <taxon>Charophyceae</taxon>
        <taxon>Charales</taxon>
        <taxon>Characeae</taxon>
        <taxon>Chara</taxon>
    </lineage>
</organism>
<evidence type="ECO:0000259" key="6">
    <source>
        <dbReference type="Pfam" id="PF01301"/>
    </source>
</evidence>
<dbReference type="OrthoDB" id="1291976at2759"/>
<keyword evidence="5" id="KW-0326">Glycosidase</keyword>
<evidence type="ECO:0000256" key="2">
    <source>
        <dbReference type="ARBA" id="ARBA00009809"/>
    </source>
</evidence>
<dbReference type="InterPro" id="IPR017853">
    <property type="entry name" value="GH"/>
</dbReference>
<dbReference type="Gene3D" id="3.20.20.80">
    <property type="entry name" value="Glycosidases"/>
    <property type="match status" value="1"/>
</dbReference>
<dbReference type="InterPro" id="IPR019801">
    <property type="entry name" value="Glyco_hydro_35_CS"/>
</dbReference>
<feature type="domain" description="Glycoside hydrolase 35 catalytic" evidence="6">
    <location>
        <begin position="53"/>
        <end position="367"/>
    </location>
</feature>
<accession>A0A388JUL7</accession>
<proteinExistence type="inferred from homology"/>
<comment type="catalytic activity">
    <reaction evidence="1">
        <text>Hydrolysis of terminal non-reducing beta-D-galactose residues in beta-D-galactosides.</text>
        <dbReference type="EC" id="3.2.1.23"/>
    </reaction>
</comment>
<dbReference type="EMBL" id="BFEA01000020">
    <property type="protein sequence ID" value="GBG61457.1"/>
    <property type="molecule type" value="Genomic_DNA"/>
</dbReference>
<dbReference type="STRING" id="69332.A0A388JUL7"/>
<dbReference type="EC" id="3.2.1.23" evidence="3"/>
<evidence type="ECO:0000256" key="3">
    <source>
        <dbReference type="ARBA" id="ARBA00012756"/>
    </source>
</evidence>
<reference evidence="7 8" key="1">
    <citation type="journal article" date="2018" name="Cell">
        <title>The Chara Genome: Secondary Complexity and Implications for Plant Terrestrialization.</title>
        <authorList>
            <person name="Nishiyama T."/>
            <person name="Sakayama H."/>
            <person name="Vries J.D."/>
            <person name="Buschmann H."/>
            <person name="Saint-Marcoux D."/>
            <person name="Ullrich K.K."/>
            <person name="Haas F.B."/>
            <person name="Vanderstraeten L."/>
            <person name="Becker D."/>
            <person name="Lang D."/>
            <person name="Vosolsobe S."/>
            <person name="Rombauts S."/>
            <person name="Wilhelmsson P.K.I."/>
            <person name="Janitza P."/>
            <person name="Kern R."/>
            <person name="Heyl A."/>
            <person name="Rumpler F."/>
            <person name="Villalobos L.I.A.C."/>
            <person name="Clay J.M."/>
            <person name="Skokan R."/>
            <person name="Toyoda A."/>
            <person name="Suzuki Y."/>
            <person name="Kagoshima H."/>
            <person name="Schijlen E."/>
            <person name="Tajeshwar N."/>
            <person name="Catarino B."/>
            <person name="Hetherington A.J."/>
            <person name="Saltykova A."/>
            <person name="Bonnot C."/>
            <person name="Breuninger H."/>
            <person name="Symeonidi A."/>
            <person name="Radhakrishnan G.V."/>
            <person name="Van Nieuwerburgh F."/>
            <person name="Deforce D."/>
            <person name="Chang C."/>
            <person name="Karol K.G."/>
            <person name="Hedrich R."/>
            <person name="Ulvskov P."/>
            <person name="Glockner G."/>
            <person name="Delwiche C.F."/>
            <person name="Petrasek J."/>
            <person name="Van de Peer Y."/>
            <person name="Friml J."/>
            <person name="Beilby M."/>
            <person name="Dolan L."/>
            <person name="Kohara Y."/>
            <person name="Sugano S."/>
            <person name="Fujiyama A."/>
            <person name="Delaux P.-M."/>
            <person name="Quint M."/>
            <person name="TheiBen G."/>
            <person name="Hagemann M."/>
            <person name="Harholt J."/>
            <person name="Dunand C."/>
            <person name="Zachgo S."/>
            <person name="Langdale J."/>
            <person name="Maumus F."/>
            <person name="Straeten D.V.D."/>
            <person name="Gould S.B."/>
            <person name="Rensing S.A."/>
        </authorList>
    </citation>
    <scope>NUCLEOTIDE SEQUENCE [LARGE SCALE GENOMIC DNA]</scope>
    <source>
        <strain evidence="7 8">S276</strain>
    </source>
</reference>
<dbReference type="SUPFAM" id="SSF51445">
    <property type="entry name" value="(Trans)glycosidases"/>
    <property type="match status" value="1"/>
</dbReference>